<evidence type="ECO:0000256" key="1">
    <source>
        <dbReference type="SAM" id="Phobius"/>
    </source>
</evidence>
<keyword evidence="1" id="KW-1133">Transmembrane helix</keyword>
<evidence type="ECO:0000313" key="3">
    <source>
        <dbReference type="Proteomes" id="UP000267469"/>
    </source>
</evidence>
<protein>
    <recommendedName>
        <fullName evidence="4">DUF4870 domain-containing protein</fullName>
    </recommendedName>
</protein>
<accession>A0A3N0ES50</accession>
<comment type="caution">
    <text evidence="2">The sequence shown here is derived from an EMBL/GenBank/DDBJ whole genome shotgun (WGS) entry which is preliminary data.</text>
</comment>
<dbReference type="Proteomes" id="UP000267469">
    <property type="component" value="Unassembled WGS sequence"/>
</dbReference>
<dbReference type="AlphaFoldDB" id="A0A3N0ES50"/>
<evidence type="ECO:0000313" key="2">
    <source>
        <dbReference type="EMBL" id="RNL90612.1"/>
    </source>
</evidence>
<sequence>MSDTVKQGKNTAIVSYITIIGTLIAFSMNMEAKNEFAVFHIRQAFGLWISFFALGFLIGHANSIYATMGLYIFFIILLLYGFTGALSGKKQMVPLLGKLFQKWLGFI</sequence>
<organism evidence="2 3">
    <name type="scientific">Sinomicrobium pectinilyticum</name>
    <dbReference type="NCBI Taxonomy" id="1084421"/>
    <lineage>
        <taxon>Bacteria</taxon>
        <taxon>Pseudomonadati</taxon>
        <taxon>Bacteroidota</taxon>
        <taxon>Flavobacteriia</taxon>
        <taxon>Flavobacteriales</taxon>
        <taxon>Flavobacteriaceae</taxon>
        <taxon>Sinomicrobium</taxon>
    </lineage>
</organism>
<keyword evidence="3" id="KW-1185">Reference proteome</keyword>
<reference evidence="2 3" key="1">
    <citation type="submission" date="2018-10" db="EMBL/GenBank/DDBJ databases">
        <title>Sinomicrobium pectinilyticum sp. nov., a pectinase-producing bacterium isolated from alkaline and saline soil, and emended description of the genus Sinomicrobium.</title>
        <authorList>
            <person name="Cheng B."/>
            <person name="Li C."/>
            <person name="Lai Q."/>
            <person name="Du M."/>
            <person name="Shao Z."/>
            <person name="Xu P."/>
            <person name="Yang C."/>
        </authorList>
    </citation>
    <scope>NUCLEOTIDE SEQUENCE [LARGE SCALE GENOMIC DNA]</scope>
    <source>
        <strain evidence="2 3">5DNS001</strain>
    </source>
</reference>
<proteinExistence type="predicted"/>
<name>A0A3N0ES50_SINP1</name>
<gene>
    <name evidence="2" type="ORF">ED312_05400</name>
</gene>
<keyword evidence="1" id="KW-0472">Membrane</keyword>
<feature type="transmembrane region" description="Helical" evidence="1">
    <location>
        <begin position="12"/>
        <end position="30"/>
    </location>
</feature>
<feature type="transmembrane region" description="Helical" evidence="1">
    <location>
        <begin position="37"/>
        <end position="58"/>
    </location>
</feature>
<feature type="transmembrane region" description="Helical" evidence="1">
    <location>
        <begin position="64"/>
        <end position="82"/>
    </location>
</feature>
<dbReference type="RefSeq" id="WP_123214991.1">
    <property type="nucleotide sequence ID" value="NZ_RJTM01000029.1"/>
</dbReference>
<dbReference type="OrthoDB" id="6400719at2"/>
<evidence type="ECO:0008006" key="4">
    <source>
        <dbReference type="Google" id="ProtNLM"/>
    </source>
</evidence>
<dbReference type="EMBL" id="RJTM01000029">
    <property type="protein sequence ID" value="RNL90612.1"/>
    <property type="molecule type" value="Genomic_DNA"/>
</dbReference>
<keyword evidence="1" id="KW-0812">Transmembrane</keyword>